<reference evidence="3" key="1">
    <citation type="journal article" date="2019" name="Int. J. Syst. Evol. Microbiol.">
        <title>The Global Catalogue of Microorganisms (GCM) 10K type strain sequencing project: providing services to taxonomists for standard genome sequencing and annotation.</title>
        <authorList>
            <consortium name="The Broad Institute Genomics Platform"/>
            <consortium name="The Broad Institute Genome Sequencing Center for Infectious Disease"/>
            <person name="Wu L."/>
            <person name="Ma J."/>
        </authorList>
    </citation>
    <scope>NUCLEOTIDE SEQUENCE [LARGE SCALE GENOMIC DNA]</scope>
    <source>
        <strain evidence="3">JCM 4816</strain>
    </source>
</reference>
<keyword evidence="3" id="KW-1185">Reference proteome</keyword>
<gene>
    <name evidence="2" type="ORF">GCM10019016_009040</name>
</gene>
<evidence type="ECO:0000256" key="1">
    <source>
        <dbReference type="SAM" id="SignalP"/>
    </source>
</evidence>
<evidence type="ECO:0000313" key="2">
    <source>
        <dbReference type="EMBL" id="GAA3493805.1"/>
    </source>
</evidence>
<evidence type="ECO:0008006" key="4">
    <source>
        <dbReference type="Google" id="ProtNLM"/>
    </source>
</evidence>
<proteinExistence type="predicted"/>
<feature type="signal peptide" evidence="1">
    <location>
        <begin position="1"/>
        <end position="23"/>
    </location>
</feature>
<sequence>MGSAALACWLAAALTALFVCVSAVGHHDVTRGPIVQVTAVAPTEASASLHGSRAAMPDGCPAGGTCCVSATHHVGAVVSTPPQLDPVVLPEMPCASRPTGPLLAAVSQTGRAAPSLHVLQVLRT</sequence>
<evidence type="ECO:0000313" key="3">
    <source>
        <dbReference type="Proteomes" id="UP001501455"/>
    </source>
</evidence>
<dbReference type="EMBL" id="BAAAXF010000014">
    <property type="protein sequence ID" value="GAA3493805.1"/>
    <property type="molecule type" value="Genomic_DNA"/>
</dbReference>
<feature type="chain" id="PRO_5045597637" description="Secreted protein" evidence="1">
    <location>
        <begin position="24"/>
        <end position="124"/>
    </location>
</feature>
<protein>
    <recommendedName>
        <fullName evidence="4">Secreted protein</fullName>
    </recommendedName>
</protein>
<comment type="caution">
    <text evidence="2">The sequence shown here is derived from an EMBL/GenBank/DDBJ whole genome shotgun (WGS) entry which is preliminary data.</text>
</comment>
<keyword evidence="1" id="KW-0732">Signal</keyword>
<name>A0ABP6TGF2_9ACTN</name>
<dbReference type="Proteomes" id="UP001501455">
    <property type="component" value="Unassembled WGS sequence"/>
</dbReference>
<accession>A0ABP6TGF2</accession>
<organism evidence="2 3">
    <name type="scientific">Streptomyces prasinosporus</name>
    <dbReference type="NCBI Taxonomy" id="68256"/>
    <lineage>
        <taxon>Bacteria</taxon>
        <taxon>Bacillati</taxon>
        <taxon>Actinomycetota</taxon>
        <taxon>Actinomycetes</taxon>
        <taxon>Kitasatosporales</taxon>
        <taxon>Streptomycetaceae</taxon>
        <taxon>Streptomyces</taxon>
        <taxon>Streptomyces albogriseolus group</taxon>
    </lineage>
</organism>